<keyword evidence="1" id="KW-0812">Transmembrane</keyword>
<evidence type="ECO:0000256" key="1">
    <source>
        <dbReference type="SAM" id="Phobius"/>
    </source>
</evidence>
<protein>
    <submittedName>
        <fullName evidence="2">Uncharacterized protein</fullName>
    </submittedName>
</protein>
<feature type="transmembrane region" description="Helical" evidence="1">
    <location>
        <begin position="12"/>
        <end position="37"/>
    </location>
</feature>
<reference evidence="2 3" key="1">
    <citation type="journal article" date="2018" name="Mycol. Prog.">
        <title>Coniella lustricola, a new species from submerged detritus.</title>
        <authorList>
            <person name="Raudabaugh D.B."/>
            <person name="Iturriaga T."/>
            <person name="Carver A."/>
            <person name="Mondo S."/>
            <person name="Pangilinan J."/>
            <person name="Lipzen A."/>
            <person name="He G."/>
            <person name="Amirebrahimi M."/>
            <person name="Grigoriev I.V."/>
            <person name="Miller A.N."/>
        </authorList>
    </citation>
    <scope>NUCLEOTIDE SEQUENCE [LARGE SCALE GENOMIC DNA]</scope>
    <source>
        <strain evidence="2 3">B22-T-1</strain>
    </source>
</reference>
<organism evidence="2 3">
    <name type="scientific">Coniella lustricola</name>
    <dbReference type="NCBI Taxonomy" id="2025994"/>
    <lineage>
        <taxon>Eukaryota</taxon>
        <taxon>Fungi</taxon>
        <taxon>Dikarya</taxon>
        <taxon>Ascomycota</taxon>
        <taxon>Pezizomycotina</taxon>
        <taxon>Sordariomycetes</taxon>
        <taxon>Sordariomycetidae</taxon>
        <taxon>Diaporthales</taxon>
        <taxon>Schizoparmaceae</taxon>
        <taxon>Coniella</taxon>
    </lineage>
</organism>
<proteinExistence type="predicted"/>
<dbReference type="InParanoid" id="A0A2T3A0F7"/>
<dbReference type="AlphaFoldDB" id="A0A2T3A0F7"/>
<sequence>MVSSSWYIGLRAYFAVSNIAPWIQAFMAPNLSGFFLAPRLFTVLRLISPALVSRAFPSRTLFFFSYFFFLKRKGFWGLCTVPRSSSFIVILRFSSKQSQ</sequence>
<keyword evidence="3" id="KW-1185">Reference proteome</keyword>
<dbReference type="EMBL" id="KZ678527">
    <property type="protein sequence ID" value="PSR80527.1"/>
    <property type="molecule type" value="Genomic_DNA"/>
</dbReference>
<evidence type="ECO:0000313" key="3">
    <source>
        <dbReference type="Proteomes" id="UP000241462"/>
    </source>
</evidence>
<accession>A0A2T3A0F7</accession>
<evidence type="ECO:0000313" key="2">
    <source>
        <dbReference type="EMBL" id="PSR80527.1"/>
    </source>
</evidence>
<feature type="transmembrane region" description="Helical" evidence="1">
    <location>
        <begin position="49"/>
        <end position="69"/>
    </location>
</feature>
<keyword evidence="1" id="KW-1133">Transmembrane helix</keyword>
<dbReference type="Proteomes" id="UP000241462">
    <property type="component" value="Unassembled WGS sequence"/>
</dbReference>
<keyword evidence="1" id="KW-0472">Membrane</keyword>
<name>A0A2T3A0F7_9PEZI</name>
<gene>
    <name evidence="2" type="ORF">BD289DRAFT_62485</name>
</gene>